<evidence type="ECO:0000313" key="4">
    <source>
        <dbReference type="EMBL" id="MBR7825355.1"/>
    </source>
</evidence>
<dbReference type="PANTHER" id="PTHR34216:SF3">
    <property type="entry name" value="POLY-BETA-1,6-N-ACETYL-D-GLUCOSAMINE N-DEACETYLASE"/>
    <property type="match status" value="1"/>
</dbReference>
<dbReference type="Proteomes" id="UP000676325">
    <property type="component" value="Unassembled WGS sequence"/>
</dbReference>
<evidence type="ECO:0000256" key="1">
    <source>
        <dbReference type="ARBA" id="ARBA00004613"/>
    </source>
</evidence>
<evidence type="ECO:0000259" key="3">
    <source>
        <dbReference type="PROSITE" id="PS51677"/>
    </source>
</evidence>
<dbReference type="InterPro" id="IPR002509">
    <property type="entry name" value="NODB_dom"/>
</dbReference>
<accession>A0A941E8C3</accession>
<organism evidence="4 5">
    <name type="scientific">Actinospica acidithermotolerans</name>
    <dbReference type="NCBI Taxonomy" id="2828514"/>
    <lineage>
        <taxon>Bacteria</taxon>
        <taxon>Bacillati</taxon>
        <taxon>Actinomycetota</taxon>
        <taxon>Actinomycetes</taxon>
        <taxon>Catenulisporales</taxon>
        <taxon>Actinospicaceae</taxon>
        <taxon>Actinospica</taxon>
    </lineage>
</organism>
<gene>
    <name evidence="4" type="ORF">KDK95_03475</name>
</gene>
<feature type="domain" description="NodB homology" evidence="3">
    <location>
        <begin position="89"/>
        <end position="334"/>
    </location>
</feature>
<dbReference type="CDD" id="cd10918">
    <property type="entry name" value="CE4_NodB_like_5s_6s"/>
    <property type="match status" value="1"/>
</dbReference>
<comment type="caution">
    <text evidence="4">The sequence shown here is derived from an EMBL/GenBank/DDBJ whole genome shotgun (WGS) entry which is preliminary data.</text>
</comment>
<comment type="subcellular location">
    <subcellularLocation>
        <location evidence="1">Secreted</location>
    </subcellularLocation>
</comment>
<dbReference type="GO" id="GO:0016810">
    <property type="term" value="F:hydrolase activity, acting on carbon-nitrogen (but not peptide) bonds"/>
    <property type="evidence" value="ECO:0007669"/>
    <property type="project" value="InterPro"/>
</dbReference>
<dbReference type="AlphaFoldDB" id="A0A941E8C3"/>
<dbReference type="RefSeq" id="WP_212516509.1">
    <property type="nucleotide sequence ID" value="NZ_JAGSOH010000005.1"/>
</dbReference>
<sequence length="334" mass="36821">MNPELKALLAGCYGRWDGWHGSDRVLRGSPVQAWFRRRAARRLAVLGYHGIDDPAGFADHLDRVQRGFQPVSLHEVEEAVNGGPALPPHSVLITFDDGDRSVHTHALPLLAERGLPAVCFVIPGLIGTDTPYWWDEVEHLARHGGTTRLVPPAPPGILVHTVKLLPEKDRQRALQELRGTATVPAPRRAQLTAAELRELEVGGITVGNHTLTHPCLDRCEPSQARAEVLHAHEALTDMLGRPPTSFAYPNGNEDEHAHRAIKEAGYRSAFLYNHRLAAPGSCHPLRIDRLVVSSRTSTDRLETIMSGLHPTVFHSLRSAARAAAPAFHLINRRF</sequence>
<dbReference type="EMBL" id="JAGSOH010000005">
    <property type="protein sequence ID" value="MBR7825355.1"/>
    <property type="molecule type" value="Genomic_DNA"/>
</dbReference>
<name>A0A941E8C3_9ACTN</name>
<dbReference type="InterPro" id="IPR011330">
    <property type="entry name" value="Glyco_hydro/deAcase_b/a-brl"/>
</dbReference>
<keyword evidence="5" id="KW-1185">Reference proteome</keyword>
<evidence type="ECO:0000313" key="5">
    <source>
        <dbReference type="Proteomes" id="UP000676325"/>
    </source>
</evidence>
<evidence type="ECO:0000256" key="2">
    <source>
        <dbReference type="ARBA" id="ARBA00022729"/>
    </source>
</evidence>
<protein>
    <submittedName>
        <fullName evidence="4">Polysaccharide deacetylase family protein</fullName>
    </submittedName>
</protein>
<dbReference type="GO" id="GO:0005975">
    <property type="term" value="P:carbohydrate metabolic process"/>
    <property type="evidence" value="ECO:0007669"/>
    <property type="project" value="InterPro"/>
</dbReference>
<dbReference type="PROSITE" id="PS51677">
    <property type="entry name" value="NODB"/>
    <property type="match status" value="1"/>
</dbReference>
<dbReference type="PANTHER" id="PTHR34216">
    <property type="match status" value="1"/>
</dbReference>
<proteinExistence type="predicted"/>
<dbReference type="Gene3D" id="3.20.20.370">
    <property type="entry name" value="Glycoside hydrolase/deacetylase"/>
    <property type="match status" value="1"/>
</dbReference>
<dbReference type="SUPFAM" id="SSF88713">
    <property type="entry name" value="Glycoside hydrolase/deacetylase"/>
    <property type="match status" value="1"/>
</dbReference>
<reference evidence="4" key="1">
    <citation type="submission" date="2021-04" db="EMBL/GenBank/DDBJ databases">
        <title>Genome based classification of Actinospica acidithermotolerans sp. nov., an actinobacterium isolated from an Indonesian hot spring.</title>
        <authorList>
            <person name="Kusuma A.B."/>
            <person name="Putra K.E."/>
            <person name="Nafisah S."/>
            <person name="Loh J."/>
            <person name="Nouioui I."/>
            <person name="Goodfellow M."/>
        </authorList>
    </citation>
    <scope>NUCLEOTIDE SEQUENCE</scope>
    <source>
        <strain evidence="4">MGRD01-02</strain>
    </source>
</reference>
<dbReference type="InterPro" id="IPR051398">
    <property type="entry name" value="Polysacch_Deacetylase"/>
</dbReference>
<dbReference type="Pfam" id="PF01522">
    <property type="entry name" value="Polysacc_deac_1"/>
    <property type="match status" value="2"/>
</dbReference>
<keyword evidence="2" id="KW-0732">Signal</keyword>
<dbReference type="GO" id="GO:0005576">
    <property type="term" value="C:extracellular region"/>
    <property type="evidence" value="ECO:0007669"/>
    <property type="project" value="UniProtKB-SubCell"/>
</dbReference>